<organism evidence="2 3">
    <name type="scientific">Jeongeupia chitinilytica</name>
    <dbReference type="NCBI Taxonomy" id="1041641"/>
    <lineage>
        <taxon>Bacteria</taxon>
        <taxon>Pseudomonadati</taxon>
        <taxon>Pseudomonadota</taxon>
        <taxon>Betaproteobacteria</taxon>
        <taxon>Neisseriales</taxon>
        <taxon>Chitinibacteraceae</taxon>
        <taxon>Jeongeupia</taxon>
    </lineage>
</organism>
<gene>
    <name evidence="2" type="ORF">GCM10007350_28560</name>
</gene>
<dbReference type="EMBL" id="BMYO01000008">
    <property type="protein sequence ID" value="GHD66398.1"/>
    <property type="molecule type" value="Genomic_DNA"/>
</dbReference>
<evidence type="ECO:0000256" key="1">
    <source>
        <dbReference type="SAM" id="SignalP"/>
    </source>
</evidence>
<protein>
    <submittedName>
        <fullName evidence="2">Uncharacterized protein</fullName>
    </submittedName>
</protein>
<sequence>MFLPPLGTLLRRSALVLALAGGSVQPVMAEDGTILVQRHVAPRTAFRADSPKSPKVIEVQVSPAATVTAQTQSIVGMGSSDDALLGDMRAGQMPTQAGGATAMAAGQSAVALGNAAGAAPSGAGRSTGSGGFVGGIGNTVVNAMSPILAR</sequence>
<reference evidence="3" key="1">
    <citation type="journal article" date="2019" name="Int. J. Syst. Evol. Microbiol.">
        <title>The Global Catalogue of Microorganisms (GCM) 10K type strain sequencing project: providing services to taxonomists for standard genome sequencing and annotation.</title>
        <authorList>
            <consortium name="The Broad Institute Genomics Platform"/>
            <consortium name="The Broad Institute Genome Sequencing Center for Infectious Disease"/>
            <person name="Wu L."/>
            <person name="Ma J."/>
        </authorList>
    </citation>
    <scope>NUCLEOTIDE SEQUENCE [LARGE SCALE GENOMIC DNA]</scope>
    <source>
        <strain evidence="3">KCTC 23701</strain>
    </source>
</reference>
<feature type="chain" id="PRO_5045480721" evidence="1">
    <location>
        <begin position="30"/>
        <end position="150"/>
    </location>
</feature>
<name>A0ABQ3H4W4_9NEIS</name>
<comment type="caution">
    <text evidence="2">The sequence shown here is derived from an EMBL/GenBank/DDBJ whole genome shotgun (WGS) entry which is preliminary data.</text>
</comment>
<keyword evidence="1" id="KW-0732">Signal</keyword>
<dbReference type="Proteomes" id="UP000604737">
    <property type="component" value="Unassembled WGS sequence"/>
</dbReference>
<keyword evidence="3" id="KW-1185">Reference proteome</keyword>
<feature type="signal peptide" evidence="1">
    <location>
        <begin position="1"/>
        <end position="29"/>
    </location>
</feature>
<dbReference type="RefSeq" id="WP_189461579.1">
    <property type="nucleotide sequence ID" value="NZ_BMYO01000008.1"/>
</dbReference>
<proteinExistence type="predicted"/>
<evidence type="ECO:0000313" key="3">
    <source>
        <dbReference type="Proteomes" id="UP000604737"/>
    </source>
</evidence>
<evidence type="ECO:0000313" key="2">
    <source>
        <dbReference type="EMBL" id="GHD66398.1"/>
    </source>
</evidence>
<accession>A0ABQ3H4W4</accession>